<dbReference type="PANTHER" id="PTHR43674:SF2">
    <property type="entry name" value="BETA-UREIDOPROPIONASE"/>
    <property type="match status" value="1"/>
</dbReference>
<dbReference type="Proteomes" id="UP001524944">
    <property type="component" value="Unassembled WGS sequence"/>
</dbReference>
<keyword evidence="4" id="KW-1185">Reference proteome</keyword>
<dbReference type="InterPro" id="IPR036526">
    <property type="entry name" value="C-N_Hydrolase_sf"/>
</dbReference>
<reference evidence="3 4" key="1">
    <citation type="submission" date="2022-08" db="EMBL/GenBank/DDBJ databases">
        <title>Proteogenomics of the novel Dehalobacterium formicoaceticum strain EZ94 highlights a key role of methyltransferases during anaerobic dichloromethane degradation.</title>
        <authorList>
            <person name="Wasmund K."/>
        </authorList>
    </citation>
    <scope>NUCLEOTIDE SEQUENCE [LARGE SCALE GENOMIC DNA]</scope>
    <source>
        <strain evidence="3 4">EZ94</strain>
    </source>
</reference>
<evidence type="ECO:0000256" key="1">
    <source>
        <dbReference type="ARBA" id="ARBA00022801"/>
    </source>
</evidence>
<dbReference type="EMBL" id="JANPWE010000002">
    <property type="protein sequence ID" value="MCR6544871.1"/>
    <property type="molecule type" value="Genomic_DNA"/>
</dbReference>
<sequence>MKDTRIALAQMQAETGNVEGNLKKIAEFAEAAAEQKADMICFPELCITGYNKTKGLLIPEIVPGPSSEALQNLARRYGMVIMAGLPEVSPYDKPYIAQLVAFPDGRLLTYRKTHLGKSEIDGFTPGDDLPIFSGEKAQFGIGICWDMHFPELSTVLALKGAEIIFAPHASPQIMGNRRNSWLKYMPARAYDNGVYIAACNLVGSDGGEKEFCGGAMVLDPKGNVVAESFDEGENLLVVDLPGAPINKMRRQERKVMSASFFLDFRRPELYHELINQHPMHNEGKP</sequence>
<evidence type="ECO:0000313" key="3">
    <source>
        <dbReference type="EMBL" id="MCR6544871.1"/>
    </source>
</evidence>
<comment type="caution">
    <text evidence="3">The sequence shown here is derived from an EMBL/GenBank/DDBJ whole genome shotgun (WGS) entry which is preliminary data.</text>
</comment>
<accession>A0ABT1Y5A5</accession>
<dbReference type="PROSITE" id="PS50263">
    <property type="entry name" value="CN_HYDROLASE"/>
    <property type="match status" value="1"/>
</dbReference>
<dbReference type="InterPro" id="IPR050345">
    <property type="entry name" value="Aliph_Amidase/BUP"/>
</dbReference>
<dbReference type="PANTHER" id="PTHR43674">
    <property type="entry name" value="NITRILASE C965.09-RELATED"/>
    <property type="match status" value="1"/>
</dbReference>
<proteinExistence type="predicted"/>
<protein>
    <submittedName>
        <fullName evidence="3">Nitrilase</fullName>
    </submittedName>
</protein>
<dbReference type="InterPro" id="IPR003010">
    <property type="entry name" value="C-N_Hydrolase"/>
</dbReference>
<dbReference type="SUPFAM" id="SSF56317">
    <property type="entry name" value="Carbon-nitrogen hydrolase"/>
    <property type="match status" value="1"/>
</dbReference>
<dbReference type="RefSeq" id="WP_089612423.1">
    <property type="nucleotide sequence ID" value="NZ_CP022121.1"/>
</dbReference>
<name>A0ABT1Y5A5_9FIRM</name>
<dbReference type="Pfam" id="PF00795">
    <property type="entry name" value="CN_hydrolase"/>
    <property type="match status" value="1"/>
</dbReference>
<organism evidence="3 4">
    <name type="scientific">Dehalobacterium formicoaceticum</name>
    <dbReference type="NCBI Taxonomy" id="51515"/>
    <lineage>
        <taxon>Bacteria</taxon>
        <taxon>Bacillati</taxon>
        <taxon>Bacillota</taxon>
        <taxon>Clostridia</taxon>
        <taxon>Eubacteriales</taxon>
        <taxon>Peptococcaceae</taxon>
        <taxon>Dehalobacterium</taxon>
    </lineage>
</organism>
<gene>
    <name evidence="3" type="ORF">NVS47_04950</name>
</gene>
<evidence type="ECO:0000259" key="2">
    <source>
        <dbReference type="PROSITE" id="PS50263"/>
    </source>
</evidence>
<evidence type="ECO:0000313" key="4">
    <source>
        <dbReference type="Proteomes" id="UP001524944"/>
    </source>
</evidence>
<keyword evidence="1" id="KW-0378">Hydrolase</keyword>
<dbReference type="Gene3D" id="3.60.110.10">
    <property type="entry name" value="Carbon-nitrogen hydrolase"/>
    <property type="match status" value="1"/>
</dbReference>
<feature type="domain" description="CN hydrolase" evidence="2">
    <location>
        <begin position="4"/>
        <end position="242"/>
    </location>
</feature>